<evidence type="ECO:0000313" key="2">
    <source>
        <dbReference type="EMBL" id="KAG7818049.1"/>
    </source>
</evidence>
<dbReference type="Proteomes" id="UP001196530">
    <property type="component" value="Unassembled WGS sequence"/>
</dbReference>
<dbReference type="GO" id="GO:0000387">
    <property type="term" value="P:spliceosomal snRNP assembly"/>
    <property type="evidence" value="ECO:0007669"/>
    <property type="project" value="InterPro"/>
</dbReference>
<name>A0AAN6I600_PICAN</name>
<dbReference type="AlphaFoldDB" id="A0AAN6I600"/>
<organism evidence="2 3">
    <name type="scientific">Pichia angusta</name>
    <name type="common">Yeast</name>
    <name type="synonym">Hansenula polymorpha</name>
    <dbReference type="NCBI Taxonomy" id="870730"/>
    <lineage>
        <taxon>Eukaryota</taxon>
        <taxon>Fungi</taxon>
        <taxon>Dikarya</taxon>
        <taxon>Ascomycota</taxon>
        <taxon>Saccharomycotina</taxon>
        <taxon>Pichiomycetes</taxon>
        <taxon>Pichiales</taxon>
        <taxon>Pichiaceae</taxon>
        <taxon>Ogataea</taxon>
    </lineage>
</organism>
<proteinExistence type="predicted"/>
<dbReference type="GeneID" id="66127101"/>
<dbReference type="InterPro" id="IPR035426">
    <property type="entry name" value="Gemin2/Brr1"/>
</dbReference>
<dbReference type="RefSeq" id="XP_043059303.1">
    <property type="nucleotide sequence ID" value="XM_043203595.1"/>
</dbReference>
<dbReference type="Pfam" id="PF04938">
    <property type="entry name" value="SIP1"/>
    <property type="match status" value="1"/>
</dbReference>
<feature type="region of interest" description="Disordered" evidence="1">
    <location>
        <begin position="14"/>
        <end position="41"/>
    </location>
</feature>
<accession>A0AAN6I600</accession>
<reference evidence="2" key="1">
    <citation type="journal article" date="2021" name="G3 (Bethesda)">
        <title>Genomic diversity, chromosomal rearrangements, and interspecies hybridization in the ogataea polymorpha species complex.</title>
        <authorList>
            <person name="Hanson S.J."/>
            <person name="Cinneide E.O."/>
            <person name="Salzberg L.I."/>
            <person name="Wolfe K.H."/>
            <person name="McGowan J."/>
            <person name="Fitzpatrick D.A."/>
            <person name="Matlin K."/>
        </authorList>
    </citation>
    <scope>NUCLEOTIDE SEQUENCE</scope>
    <source>
        <strain evidence="2">61-244</strain>
    </source>
</reference>
<gene>
    <name evidence="2" type="ORF">KL928_003050</name>
</gene>
<sequence length="291" mass="33480">MDVTSSKLAYPLNLLKRTQNSDAPNKRKQTENDNEEFDVQGDVGSTINEHIRQIKDSNTGKFIQGPLDPIFGQKRAFPIALDLVSVDPSKATIDVNSYLALVRLEAQQFERNGFRCDAFVAKDNSLSPNKQQGRSEATADDVKHRSWPMEYLEEFNILKENYCNYRLNLTELDAIDLPQNQREWKYLIFNNEPSLAIVAQIVEENVNIKLIVYFTKWLNRDVNVNFEQWIFHMLYATDTVMTSSSMSVMRALGKKALKQMEGALSERNQVIMERIVLIIGVVYGQKDLLEY</sequence>
<comment type="caution">
    <text evidence="2">The sequence shown here is derived from an EMBL/GenBank/DDBJ whole genome shotgun (WGS) entry which is preliminary data.</text>
</comment>
<dbReference type="EMBL" id="JAHLUX010000006">
    <property type="protein sequence ID" value="KAG7818049.1"/>
    <property type="molecule type" value="Genomic_DNA"/>
</dbReference>
<dbReference type="Gene3D" id="1.20.58.1070">
    <property type="match status" value="1"/>
</dbReference>
<evidence type="ECO:0000313" key="3">
    <source>
        <dbReference type="Proteomes" id="UP001196530"/>
    </source>
</evidence>
<evidence type="ECO:0000256" key="1">
    <source>
        <dbReference type="SAM" id="MobiDB-lite"/>
    </source>
</evidence>
<protein>
    <submittedName>
        <fullName evidence="2">Uncharacterized protein</fullName>
    </submittedName>
</protein>